<feature type="region of interest" description="Disordered" evidence="1">
    <location>
        <begin position="45"/>
        <end position="80"/>
    </location>
</feature>
<organism evidence="2 3">
    <name type="scientific">Synaphobranchus kaupii</name>
    <name type="common">Kaup's arrowtooth eel</name>
    <dbReference type="NCBI Taxonomy" id="118154"/>
    <lineage>
        <taxon>Eukaryota</taxon>
        <taxon>Metazoa</taxon>
        <taxon>Chordata</taxon>
        <taxon>Craniata</taxon>
        <taxon>Vertebrata</taxon>
        <taxon>Euteleostomi</taxon>
        <taxon>Actinopterygii</taxon>
        <taxon>Neopterygii</taxon>
        <taxon>Teleostei</taxon>
        <taxon>Anguilliformes</taxon>
        <taxon>Synaphobranchidae</taxon>
        <taxon>Synaphobranchus</taxon>
    </lineage>
</organism>
<sequence length="80" mass="8542">MYLLRSPTEARHDPNGGKRSALAFALRRAGLPTVSAFTGYRGAQLESFPPKPRHTTATADLSGDLSASAGQLKEPEGCWV</sequence>
<keyword evidence="3" id="KW-1185">Reference proteome</keyword>
<evidence type="ECO:0000313" key="3">
    <source>
        <dbReference type="Proteomes" id="UP001152622"/>
    </source>
</evidence>
<comment type="caution">
    <text evidence="2">The sequence shown here is derived from an EMBL/GenBank/DDBJ whole genome shotgun (WGS) entry which is preliminary data.</text>
</comment>
<protein>
    <submittedName>
        <fullName evidence="2">Uncharacterized protein</fullName>
    </submittedName>
</protein>
<evidence type="ECO:0000313" key="2">
    <source>
        <dbReference type="EMBL" id="KAJ8376960.1"/>
    </source>
</evidence>
<proteinExistence type="predicted"/>
<name>A0A9Q1G7R9_SYNKA</name>
<gene>
    <name evidence="2" type="ORF">SKAU_G00075400</name>
</gene>
<dbReference type="EMBL" id="JAINUF010000002">
    <property type="protein sequence ID" value="KAJ8376960.1"/>
    <property type="molecule type" value="Genomic_DNA"/>
</dbReference>
<accession>A0A9Q1G7R9</accession>
<dbReference type="AlphaFoldDB" id="A0A9Q1G7R9"/>
<reference evidence="2" key="1">
    <citation type="journal article" date="2023" name="Science">
        <title>Genome structures resolve the early diversification of teleost fishes.</title>
        <authorList>
            <person name="Parey E."/>
            <person name="Louis A."/>
            <person name="Montfort J."/>
            <person name="Bouchez O."/>
            <person name="Roques C."/>
            <person name="Iampietro C."/>
            <person name="Lluch J."/>
            <person name="Castinel A."/>
            <person name="Donnadieu C."/>
            <person name="Desvignes T."/>
            <person name="Floi Bucao C."/>
            <person name="Jouanno E."/>
            <person name="Wen M."/>
            <person name="Mejri S."/>
            <person name="Dirks R."/>
            <person name="Jansen H."/>
            <person name="Henkel C."/>
            <person name="Chen W.J."/>
            <person name="Zahm M."/>
            <person name="Cabau C."/>
            <person name="Klopp C."/>
            <person name="Thompson A.W."/>
            <person name="Robinson-Rechavi M."/>
            <person name="Braasch I."/>
            <person name="Lecointre G."/>
            <person name="Bobe J."/>
            <person name="Postlethwait J.H."/>
            <person name="Berthelot C."/>
            <person name="Roest Crollius H."/>
            <person name="Guiguen Y."/>
        </authorList>
    </citation>
    <scope>NUCLEOTIDE SEQUENCE</scope>
    <source>
        <strain evidence="2">WJC10195</strain>
    </source>
</reference>
<dbReference type="Proteomes" id="UP001152622">
    <property type="component" value="Chromosome 2"/>
</dbReference>
<evidence type="ECO:0000256" key="1">
    <source>
        <dbReference type="SAM" id="MobiDB-lite"/>
    </source>
</evidence>